<keyword evidence="2" id="KW-1185">Reference proteome</keyword>
<dbReference type="AlphaFoldDB" id="A0A5C4SPK2"/>
<sequence length="205" mass="22827">MIARWCISIFVLVLTLFGVVSQQQTPAPNQEIVLEFAHVELSSEEALKTIGEVKEQLQEVGVTNVQIKPLDDGKLKISYFSESDVTSVKRAFAKNPYLAVETDASTPKKSSEIPSHDESLQYHFDIYEIEPGDYSGWDFNGSVVLQLDNKSDRFLDPSLKLNTSGLVHNHLSKQVKVSYRVQQTIAIALDTPLHSIPEVRAGPNS</sequence>
<name>A0A5C4SPK2_9FLAO</name>
<protein>
    <submittedName>
        <fullName evidence="1">Uncharacterized protein</fullName>
    </submittedName>
</protein>
<dbReference type="EMBL" id="VDCS01000003">
    <property type="protein sequence ID" value="TNJ46141.1"/>
    <property type="molecule type" value="Genomic_DNA"/>
</dbReference>
<comment type="caution">
    <text evidence="1">The sequence shown here is derived from an EMBL/GenBank/DDBJ whole genome shotgun (WGS) entry which is preliminary data.</text>
</comment>
<dbReference type="RefSeq" id="WP_139695156.1">
    <property type="nucleotide sequence ID" value="NZ_CP074074.1"/>
</dbReference>
<reference evidence="1 2" key="1">
    <citation type="submission" date="2019-05" db="EMBL/GenBank/DDBJ databases">
        <title>Tamlana fucoidanivorans sp. nov., isolated from the surface of algae collected from Fujian province in China.</title>
        <authorList>
            <person name="Li J."/>
        </authorList>
    </citation>
    <scope>NUCLEOTIDE SEQUENCE [LARGE SCALE GENOMIC DNA]</scope>
    <source>
        <strain evidence="1 2">CW2-9</strain>
    </source>
</reference>
<dbReference type="Proteomes" id="UP000308713">
    <property type="component" value="Unassembled WGS sequence"/>
</dbReference>
<proteinExistence type="predicted"/>
<evidence type="ECO:0000313" key="1">
    <source>
        <dbReference type="EMBL" id="TNJ46141.1"/>
    </source>
</evidence>
<gene>
    <name evidence="1" type="ORF">FGF67_03885</name>
</gene>
<dbReference type="OrthoDB" id="1144910at2"/>
<accession>A0A5C4SPK2</accession>
<organism evidence="1 2">
    <name type="scientific">Allotamlana fucoidanivorans</name>
    <dbReference type="NCBI Taxonomy" id="2583814"/>
    <lineage>
        <taxon>Bacteria</taxon>
        <taxon>Pseudomonadati</taxon>
        <taxon>Bacteroidota</taxon>
        <taxon>Flavobacteriia</taxon>
        <taxon>Flavobacteriales</taxon>
        <taxon>Flavobacteriaceae</taxon>
        <taxon>Allotamlana</taxon>
    </lineage>
</organism>
<evidence type="ECO:0000313" key="2">
    <source>
        <dbReference type="Proteomes" id="UP000308713"/>
    </source>
</evidence>